<accession>A0A3P7UAF1</accession>
<dbReference type="EMBL" id="UZAH01002125">
    <property type="protein sequence ID" value="VDO21074.1"/>
    <property type="molecule type" value="Genomic_DNA"/>
</dbReference>
<accession>A0A183F6F2</accession>
<evidence type="ECO:0000313" key="3">
    <source>
        <dbReference type="WBParaSite" id="HPBE_0000174401-mRNA-1"/>
    </source>
</evidence>
<dbReference type="Proteomes" id="UP000050761">
    <property type="component" value="Unassembled WGS sequence"/>
</dbReference>
<protein>
    <submittedName>
        <fullName evidence="1 3">Uncharacterized protein</fullName>
    </submittedName>
</protein>
<reference evidence="1 2" key="1">
    <citation type="submission" date="2018-11" db="EMBL/GenBank/DDBJ databases">
        <authorList>
            <consortium name="Pathogen Informatics"/>
        </authorList>
    </citation>
    <scope>NUCLEOTIDE SEQUENCE [LARGE SCALE GENOMIC DNA]</scope>
</reference>
<name>A0A183F6F2_HELPZ</name>
<reference evidence="3" key="2">
    <citation type="submission" date="2019-09" db="UniProtKB">
        <authorList>
            <consortium name="WormBaseParasite"/>
        </authorList>
    </citation>
    <scope>IDENTIFICATION</scope>
</reference>
<proteinExistence type="predicted"/>
<dbReference type="WBParaSite" id="HPBE_0000174401-mRNA-1">
    <property type="protein sequence ID" value="HPBE_0000174401-mRNA-1"/>
    <property type="gene ID" value="HPBE_0000174401"/>
</dbReference>
<sequence>MRLTGLLCGVKNKQRGKRPPEMRKECSAGGAAWNEDALRAEESSRQFGLALRTFFFSVEGGGFPGVVMFYTMSEAHLASRSLMAH</sequence>
<evidence type="ECO:0000313" key="1">
    <source>
        <dbReference type="EMBL" id="VDO21074.1"/>
    </source>
</evidence>
<keyword evidence="2" id="KW-1185">Reference proteome</keyword>
<organism evidence="2 3">
    <name type="scientific">Heligmosomoides polygyrus</name>
    <name type="common">Parasitic roundworm</name>
    <dbReference type="NCBI Taxonomy" id="6339"/>
    <lineage>
        <taxon>Eukaryota</taxon>
        <taxon>Metazoa</taxon>
        <taxon>Ecdysozoa</taxon>
        <taxon>Nematoda</taxon>
        <taxon>Chromadorea</taxon>
        <taxon>Rhabditida</taxon>
        <taxon>Rhabditina</taxon>
        <taxon>Rhabditomorpha</taxon>
        <taxon>Strongyloidea</taxon>
        <taxon>Heligmosomidae</taxon>
        <taxon>Heligmosomoides</taxon>
    </lineage>
</organism>
<evidence type="ECO:0000313" key="2">
    <source>
        <dbReference type="Proteomes" id="UP000050761"/>
    </source>
</evidence>
<gene>
    <name evidence="1" type="ORF">HPBE_LOCUS1745</name>
</gene>
<dbReference type="AlphaFoldDB" id="A0A183F6F2"/>